<proteinExistence type="predicted"/>
<evidence type="ECO:0000313" key="1">
    <source>
        <dbReference type="EMBL" id="KAJ8713089.1"/>
    </source>
</evidence>
<dbReference type="EMBL" id="CM056797">
    <property type="protein sequence ID" value="KAJ8713089.1"/>
    <property type="molecule type" value="Genomic_DNA"/>
</dbReference>
<comment type="caution">
    <text evidence="1">The sequence shown here is derived from an EMBL/GenBank/DDBJ whole genome shotgun (WGS) entry which is preliminary data.</text>
</comment>
<protein>
    <submittedName>
        <fullName evidence="1">Uncharacterized protein</fullName>
    </submittedName>
</protein>
<accession>A0ACC2QB78</accession>
<evidence type="ECO:0000313" key="2">
    <source>
        <dbReference type="Proteomes" id="UP001231649"/>
    </source>
</evidence>
<organism evidence="1 2">
    <name type="scientific">Mythimna loreyi</name>
    <dbReference type="NCBI Taxonomy" id="667449"/>
    <lineage>
        <taxon>Eukaryota</taxon>
        <taxon>Metazoa</taxon>
        <taxon>Ecdysozoa</taxon>
        <taxon>Arthropoda</taxon>
        <taxon>Hexapoda</taxon>
        <taxon>Insecta</taxon>
        <taxon>Pterygota</taxon>
        <taxon>Neoptera</taxon>
        <taxon>Endopterygota</taxon>
        <taxon>Lepidoptera</taxon>
        <taxon>Glossata</taxon>
        <taxon>Ditrysia</taxon>
        <taxon>Noctuoidea</taxon>
        <taxon>Noctuidae</taxon>
        <taxon>Noctuinae</taxon>
        <taxon>Hadenini</taxon>
        <taxon>Mythimna</taxon>
    </lineage>
</organism>
<keyword evidence="2" id="KW-1185">Reference proteome</keyword>
<reference evidence="1" key="1">
    <citation type="submission" date="2023-03" db="EMBL/GenBank/DDBJ databases">
        <title>Chromosome-level genomes of two armyworms, Mythimna separata and Mythimna loreyi, provide insights into the biosynthesis and reception of sex pheromones.</title>
        <authorList>
            <person name="Zhao H."/>
        </authorList>
    </citation>
    <scope>NUCLEOTIDE SEQUENCE</scope>
    <source>
        <strain evidence="1">BeijingLab</strain>
    </source>
</reference>
<gene>
    <name evidence="1" type="ORF">PYW08_008393</name>
</gene>
<dbReference type="Proteomes" id="UP001231649">
    <property type="component" value="Chromosome 21"/>
</dbReference>
<name>A0ACC2QB78_9NEOP</name>
<sequence>MRRLCIFIIAAVSFVTAQERGLRFNESEIVPDVLSTEPVTIMTVLYGHSKFVTSGNILTPTEVKDIPLVSWYYVSDKYYTLVMTDPDAPSRAKPTSREWLHWMVVNIPGHDLTAGETIAQYVGAGPGKDSGLHRYVFLVYEQPYKMDFDEPRLTNRSMANRSLFSVSKFAEKYYLGDPIAGNFFQAEYDDYVPTLYRQLGAARTVSGGERTTLNSYVMALMGVIVVLAVTK</sequence>